<sequence>MDFTNERERGKIPLSIGTSLAFESLLNIHDDLKHKVDPYRNVEVIWINVKTLFRNLWGAIPRLRHDLVSDTQLAEALMFEIEMIKDVCRNECNGVEVVFYTPNYYDLEHINKEVLLKLDNTELQKNYTKRMLNTLQIVLKKYNAHLNPDIPSDKKQMIRIFKNQITDRETRKAFIITSYAYDLTAYRRFSNLKLLETHTGAIKGRELWYTKYENHNAIPPMPFRLDLLTILGDKTLFRTKVPKFRQTIIELAKENKWTPLTTADKIRHNINSVKDYQIRHRLLDVITGM</sequence>
<proteinExistence type="predicted"/>
<organism evidence="1">
    <name type="scientific">Myoviridae sp. ctijX18</name>
    <dbReference type="NCBI Taxonomy" id="2825154"/>
    <lineage>
        <taxon>Viruses</taxon>
        <taxon>Duplodnaviria</taxon>
        <taxon>Heunggongvirae</taxon>
        <taxon>Uroviricota</taxon>
        <taxon>Caudoviricetes</taxon>
    </lineage>
</organism>
<evidence type="ECO:0000313" key="1">
    <source>
        <dbReference type="EMBL" id="DAF97558.1"/>
    </source>
</evidence>
<accession>A0A8S5UT57</accession>
<protein>
    <submittedName>
        <fullName evidence="1">Uncharacterized protein</fullName>
    </submittedName>
</protein>
<name>A0A8S5UT57_9CAUD</name>
<reference evidence="1" key="1">
    <citation type="journal article" date="2021" name="Proc. Natl. Acad. Sci. U.S.A.">
        <title>A Catalog of Tens of Thousands of Viruses from Human Metagenomes Reveals Hidden Associations with Chronic Diseases.</title>
        <authorList>
            <person name="Tisza M.J."/>
            <person name="Buck C.B."/>
        </authorList>
    </citation>
    <scope>NUCLEOTIDE SEQUENCE</scope>
    <source>
        <strain evidence="1">CtijX18</strain>
    </source>
</reference>
<dbReference type="EMBL" id="BK016133">
    <property type="protein sequence ID" value="DAF97558.1"/>
    <property type="molecule type" value="Genomic_DNA"/>
</dbReference>